<dbReference type="AlphaFoldDB" id="A0A3B0RD54"/>
<keyword evidence="4" id="KW-0238">DNA-binding</keyword>
<evidence type="ECO:0000256" key="5">
    <source>
        <dbReference type="ARBA" id="ARBA00023163"/>
    </source>
</evidence>
<dbReference type="NCBIfam" id="TIGR02937">
    <property type="entry name" value="sigma70-ECF"/>
    <property type="match status" value="1"/>
</dbReference>
<evidence type="ECO:0000256" key="4">
    <source>
        <dbReference type="ARBA" id="ARBA00023125"/>
    </source>
</evidence>
<proteinExistence type="inferred from homology"/>
<comment type="similarity">
    <text evidence="1">Belongs to the sigma-70 factor family. ECF subfamily.</text>
</comment>
<name>A0A3B0RD54_9ZZZZ</name>
<gene>
    <name evidence="8" type="ORF">MNBD_ALPHA02-524</name>
</gene>
<dbReference type="InterPro" id="IPR014284">
    <property type="entry name" value="RNA_pol_sigma-70_dom"/>
</dbReference>
<dbReference type="Gene3D" id="1.10.10.10">
    <property type="entry name" value="Winged helix-like DNA-binding domain superfamily/Winged helix DNA-binding domain"/>
    <property type="match status" value="1"/>
</dbReference>
<evidence type="ECO:0000313" key="8">
    <source>
        <dbReference type="EMBL" id="VAV89557.1"/>
    </source>
</evidence>
<evidence type="ECO:0000256" key="3">
    <source>
        <dbReference type="ARBA" id="ARBA00023082"/>
    </source>
</evidence>
<dbReference type="PANTHER" id="PTHR43133:SF8">
    <property type="entry name" value="RNA POLYMERASE SIGMA FACTOR HI_1459-RELATED"/>
    <property type="match status" value="1"/>
</dbReference>
<dbReference type="GO" id="GO:0006352">
    <property type="term" value="P:DNA-templated transcription initiation"/>
    <property type="evidence" value="ECO:0007669"/>
    <property type="project" value="InterPro"/>
</dbReference>
<feature type="domain" description="RNA polymerase sigma factor 70 region 4 type 2" evidence="7">
    <location>
        <begin position="137"/>
        <end position="188"/>
    </location>
</feature>
<dbReference type="SUPFAM" id="SSF88946">
    <property type="entry name" value="Sigma2 domain of RNA polymerase sigma factors"/>
    <property type="match status" value="1"/>
</dbReference>
<accession>A0A3B0RD54</accession>
<evidence type="ECO:0000259" key="6">
    <source>
        <dbReference type="Pfam" id="PF04542"/>
    </source>
</evidence>
<keyword evidence="2" id="KW-0805">Transcription regulation</keyword>
<protein>
    <recommendedName>
        <fullName evidence="9">RNA polymerase sigma factor RpoE</fullName>
    </recommendedName>
</protein>
<sequence length="195" mass="21910">MQTIGVYQENSADLAALKAGEAAAWRAVLVRYGPSLLAYATRLLGDRASGEEITQDSLVNIYRTIDRFDGRCSLKSWLYRAVHNRAIDEIRRRKRYVDVGDTGLEDYFNAAGRWRHDCPGWDGLAAKQLDDKRLLGRVREQMDCLPHAYREVLLLKEVEGLDSAEICDALDISPGNLRIRIHRARAALRAAVVGA</sequence>
<dbReference type="InterPro" id="IPR039425">
    <property type="entry name" value="RNA_pol_sigma-70-like"/>
</dbReference>
<keyword evidence="5" id="KW-0804">Transcription</keyword>
<evidence type="ECO:0000256" key="1">
    <source>
        <dbReference type="ARBA" id="ARBA00010641"/>
    </source>
</evidence>
<dbReference type="Pfam" id="PF04542">
    <property type="entry name" value="Sigma70_r2"/>
    <property type="match status" value="1"/>
</dbReference>
<organism evidence="8">
    <name type="scientific">hydrothermal vent metagenome</name>
    <dbReference type="NCBI Taxonomy" id="652676"/>
    <lineage>
        <taxon>unclassified sequences</taxon>
        <taxon>metagenomes</taxon>
        <taxon>ecological metagenomes</taxon>
    </lineage>
</organism>
<keyword evidence="3" id="KW-0731">Sigma factor</keyword>
<dbReference type="Gene3D" id="1.10.1740.10">
    <property type="match status" value="1"/>
</dbReference>
<evidence type="ECO:0000259" key="7">
    <source>
        <dbReference type="Pfam" id="PF08281"/>
    </source>
</evidence>
<dbReference type="GO" id="GO:0016987">
    <property type="term" value="F:sigma factor activity"/>
    <property type="evidence" value="ECO:0007669"/>
    <property type="project" value="UniProtKB-KW"/>
</dbReference>
<dbReference type="CDD" id="cd06171">
    <property type="entry name" value="Sigma70_r4"/>
    <property type="match status" value="1"/>
</dbReference>
<reference evidence="8" key="1">
    <citation type="submission" date="2018-06" db="EMBL/GenBank/DDBJ databases">
        <authorList>
            <person name="Zhirakovskaya E."/>
        </authorList>
    </citation>
    <scope>NUCLEOTIDE SEQUENCE</scope>
</reference>
<dbReference type="GO" id="GO:0003677">
    <property type="term" value="F:DNA binding"/>
    <property type="evidence" value="ECO:0007669"/>
    <property type="project" value="UniProtKB-KW"/>
</dbReference>
<dbReference type="PANTHER" id="PTHR43133">
    <property type="entry name" value="RNA POLYMERASE ECF-TYPE SIGMA FACTO"/>
    <property type="match status" value="1"/>
</dbReference>
<dbReference type="InterPro" id="IPR036388">
    <property type="entry name" value="WH-like_DNA-bd_sf"/>
</dbReference>
<dbReference type="InterPro" id="IPR013325">
    <property type="entry name" value="RNA_pol_sigma_r2"/>
</dbReference>
<dbReference type="InterPro" id="IPR013249">
    <property type="entry name" value="RNA_pol_sigma70_r4_t2"/>
</dbReference>
<feature type="domain" description="RNA polymerase sigma-70 region 2" evidence="6">
    <location>
        <begin position="31"/>
        <end position="95"/>
    </location>
</feature>
<evidence type="ECO:0000256" key="2">
    <source>
        <dbReference type="ARBA" id="ARBA00023015"/>
    </source>
</evidence>
<dbReference type="InterPro" id="IPR007627">
    <property type="entry name" value="RNA_pol_sigma70_r2"/>
</dbReference>
<dbReference type="InterPro" id="IPR013324">
    <property type="entry name" value="RNA_pol_sigma_r3/r4-like"/>
</dbReference>
<dbReference type="SUPFAM" id="SSF88659">
    <property type="entry name" value="Sigma3 and sigma4 domains of RNA polymerase sigma factors"/>
    <property type="match status" value="1"/>
</dbReference>
<dbReference type="EMBL" id="UOED01000046">
    <property type="protein sequence ID" value="VAV89557.1"/>
    <property type="molecule type" value="Genomic_DNA"/>
</dbReference>
<dbReference type="Pfam" id="PF08281">
    <property type="entry name" value="Sigma70_r4_2"/>
    <property type="match status" value="1"/>
</dbReference>
<evidence type="ECO:0008006" key="9">
    <source>
        <dbReference type="Google" id="ProtNLM"/>
    </source>
</evidence>